<dbReference type="InParanoid" id="A0A1X7SWL6"/>
<dbReference type="AlphaFoldDB" id="A0A1X7SWL6"/>
<protein>
    <recommendedName>
        <fullName evidence="3">Right handed beta helix domain-containing protein</fullName>
    </recommendedName>
</protein>
<dbReference type="InterPro" id="IPR012334">
    <property type="entry name" value="Pectin_lyas_fold"/>
</dbReference>
<keyword evidence="1" id="KW-0732">Signal</keyword>
<evidence type="ECO:0008006" key="3">
    <source>
        <dbReference type="Google" id="ProtNLM"/>
    </source>
</evidence>
<sequence length="271" mass="29761">MKLFLSAILSFIVHIFVVSAMDEFAPDENPCLMNDDKMAAIICVSSSGDMVQESSNYCLQDTNSCYSSLDCAMQEAQQEPQNATIICLNPGNYMLNVNVTFENFDSGISIIGNSTHIHCSPGIGLTFFNSSNILLSNLYFSGCGSIHDSINLNVTTSSSTNQTIPYHAGIYVSFCTNVTLRNVSLDGSRGIGLVLYDTVGLVNISECNFTFSKQYESYNLGGGGGMSIEFSYCIPSPTTCVYGIEERAKNYTSNSRKWCWYLACIERECYV</sequence>
<evidence type="ECO:0000313" key="2">
    <source>
        <dbReference type="EnsemblMetazoa" id="Aqu2.1.06539_001"/>
    </source>
</evidence>
<dbReference type="OrthoDB" id="5989148at2759"/>
<reference evidence="2" key="1">
    <citation type="submission" date="2017-05" db="UniProtKB">
        <authorList>
            <consortium name="EnsemblMetazoa"/>
        </authorList>
    </citation>
    <scope>IDENTIFICATION</scope>
</reference>
<proteinExistence type="predicted"/>
<feature type="signal peptide" evidence="1">
    <location>
        <begin position="1"/>
        <end position="20"/>
    </location>
</feature>
<dbReference type="EnsemblMetazoa" id="Aqu2.1.06539_001">
    <property type="protein sequence ID" value="Aqu2.1.06539_001"/>
    <property type="gene ID" value="Aqu2.1.06539"/>
</dbReference>
<name>A0A1X7SWL6_AMPQE</name>
<accession>A0A1X7SWL6</accession>
<dbReference type="Gene3D" id="2.160.20.10">
    <property type="entry name" value="Single-stranded right-handed beta-helix, Pectin lyase-like"/>
    <property type="match status" value="1"/>
</dbReference>
<dbReference type="InterPro" id="IPR011050">
    <property type="entry name" value="Pectin_lyase_fold/virulence"/>
</dbReference>
<organism evidence="2">
    <name type="scientific">Amphimedon queenslandica</name>
    <name type="common">Sponge</name>
    <dbReference type="NCBI Taxonomy" id="400682"/>
    <lineage>
        <taxon>Eukaryota</taxon>
        <taxon>Metazoa</taxon>
        <taxon>Porifera</taxon>
        <taxon>Demospongiae</taxon>
        <taxon>Heteroscleromorpha</taxon>
        <taxon>Haplosclerida</taxon>
        <taxon>Niphatidae</taxon>
        <taxon>Amphimedon</taxon>
    </lineage>
</organism>
<dbReference type="SUPFAM" id="SSF51126">
    <property type="entry name" value="Pectin lyase-like"/>
    <property type="match status" value="1"/>
</dbReference>
<evidence type="ECO:0000256" key="1">
    <source>
        <dbReference type="SAM" id="SignalP"/>
    </source>
</evidence>
<feature type="chain" id="PRO_5010882059" description="Right handed beta helix domain-containing protein" evidence="1">
    <location>
        <begin position="21"/>
        <end position="271"/>
    </location>
</feature>